<dbReference type="PRINTS" id="PR00705">
    <property type="entry name" value="PAPAIN"/>
</dbReference>
<comment type="caution">
    <text evidence="5">The sequence shown here is derived from an EMBL/GenBank/DDBJ whole genome shotgun (WGS) entry which is preliminary data.</text>
</comment>
<evidence type="ECO:0000259" key="3">
    <source>
        <dbReference type="SMART" id="SM00645"/>
    </source>
</evidence>
<dbReference type="Pfam" id="PF00112">
    <property type="entry name" value="Peptidase_C1"/>
    <property type="match status" value="1"/>
</dbReference>
<organism evidence="5 6">
    <name type="scientific">Penstemon davidsonii</name>
    <dbReference type="NCBI Taxonomy" id="160366"/>
    <lineage>
        <taxon>Eukaryota</taxon>
        <taxon>Viridiplantae</taxon>
        <taxon>Streptophyta</taxon>
        <taxon>Embryophyta</taxon>
        <taxon>Tracheophyta</taxon>
        <taxon>Spermatophyta</taxon>
        <taxon>Magnoliopsida</taxon>
        <taxon>eudicotyledons</taxon>
        <taxon>Gunneridae</taxon>
        <taxon>Pentapetalae</taxon>
        <taxon>asterids</taxon>
        <taxon>lamiids</taxon>
        <taxon>Lamiales</taxon>
        <taxon>Plantaginaceae</taxon>
        <taxon>Cheloneae</taxon>
        <taxon>Penstemon</taxon>
    </lineage>
</organism>
<dbReference type="PROSITE" id="PS00639">
    <property type="entry name" value="THIOL_PROTEASE_HIS"/>
    <property type="match status" value="1"/>
</dbReference>
<dbReference type="InterPro" id="IPR039417">
    <property type="entry name" value="Peptidase_C1A_papain-like"/>
</dbReference>
<dbReference type="Gene3D" id="3.90.70.10">
    <property type="entry name" value="Cysteine proteinases"/>
    <property type="match status" value="1"/>
</dbReference>
<keyword evidence="6" id="KW-1185">Reference proteome</keyword>
<dbReference type="SMART" id="SM00645">
    <property type="entry name" value="Pept_C1"/>
    <property type="match status" value="1"/>
</dbReference>
<sequence length="302" mass="32831">MSIKHEKWMSQYNRSYDSKEEKEKRLKIYKDNLAYIESFNSGGHKYELGVNGFADLTKDEFLTKYTGNFVPQKSLAFSSFIYENVKEVPDSVDWRELGAVTPVKSQGPCGSCWAFSAVAAIEGISFIRSGELTSLSEQHILDCTSAAIGCQGGWMDQAFEFVMNNAGLACDTDYPYQASKEFCNADMTSSLAVTITGFEHVPPSNETAMALAVANQPVAVTIDPGLLQFYRSGVVTGACGTSGAHAVAIIGYGSSEDGTKFWLGKNSWGTFWGENGFFRIERDVDVVGGMCGLALGVSYPIA</sequence>
<dbReference type="InterPro" id="IPR025660">
    <property type="entry name" value="Pept_his_AS"/>
</dbReference>
<dbReference type="InterPro" id="IPR000668">
    <property type="entry name" value="Peptidase_C1A_C"/>
</dbReference>
<evidence type="ECO:0000256" key="2">
    <source>
        <dbReference type="ARBA" id="ARBA00023157"/>
    </source>
</evidence>
<dbReference type="CDD" id="cd02248">
    <property type="entry name" value="Peptidase_C1A"/>
    <property type="match status" value="1"/>
</dbReference>
<dbReference type="SUPFAM" id="SSF54001">
    <property type="entry name" value="Cysteine proteinases"/>
    <property type="match status" value="1"/>
</dbReference>
<feature type="domain" description="Cathepsin propeptide inhibitor" evidence="4">
    <location>
        <begin position="5"/>
        <end position="61"/>
    </location>
</feature>
<accession>A0ABR0DFA1</accession>
<comment type="similarity">
    <text evidence="1">Belongs to the peptidase C1 family.</text>
</comment>
<evidence type="ECO:0000313" key="6">
    <source>
        <dbReference type="Proteomes" id="UP001291926"/>
    </source>
</evidence>
<keyword evidence="2" id="KW-1015">Disulfide bond</keyword>
<gene>
    <name evidence="5" type="ORF">RD792_005609</name>
</gene>
<dbReference type="InterPro" id="IPR038765">
    <property type="entry name" value="Papain-like_cys_pep_sf"/>
</dbReference>
<dbReference type="InterPro" id="IPR000169">
    <property type="entry name" value="Pept_cys_AS"/>
</dbReference>
<dbReference type="PANTHER" id="PTHR12411">
    <property type="entry name" value="CYSTEINE PROTEASE FAMILY C1-RELATED"/>
    <property type="match status" value="1"/>
</dbReference>
<feature type="domain" description="Peptidase C1A papain C-terminal" evidence="3">
    <location>
        <begin position="88"/>
        <end position="301"/>
    </location>
</feature>
<reference evidence="5 6" key="1">
    <citation type="journal article" date="2023" name="bioRxiv">
        <title>Genome report: Whole genome sequence and annotation of Penstemon davidsonii.</title>
        <authorList>
            <person name="Ostevik K.L."/>
            <person name="Alabady M."/>
            <person name="Zhang M."/>
            <person name="Rausher M.D."/>
        </authorList>
    </citation>
    <scope>NUCLEOTIDE SEQUENCE [LARGE SCALE GENOMIC DNA]</scope>
    <source>
        <strain evidence="5">DNT005</strain>
        <tissue evidence="5">Whole leaf</tissue>
    </source>
</reference>
<dbReference type="InterPro" id="IPR025661">
    <property type="entry name" value="Pept_asp_AS"/>
</dbReference>
<dbReference type="InterPro" id="IPR013201">
    <property type="entry name" value="Prot_inhib_I29"/>
</dbReference>
<dbReference type="PROSITE" id="PS00640">
    <property type="entry name" value="THIOL_PROTEASE_ASN"/>
    <property type="match status" value="1"/>
</dbReference>
<dbReference type="PROSITE" id="PS00139">
    <property type="entry name" value="THIOL_PROTEASE_CYS"/>
    <property type="match status" value="1"/>
</dbReference>
<dbReference type="Pfam" id="PF08246">
    <property type="entry name" value="Inhibitor_I29"/>
    <property type="match status" value="1"/>
</dbReference>
<dbReference type="EMBL" id="JAYDYQ010001289">
    <property type="protein sequence ID" value="KAK4487724.1"/>
    <property type="molecule type" value="Genomic_DNA"/>
</dbReference>
<proteinExistence type="inferred from homology"/>
<evidence type="ECO:0000256" key="1">
    <source>
        <dbReference type="ARBA" id="ARBA00008455"/>
    </source>
</evidence>
<dbReference type="SMART" id="SM00848">
    <property type="entry name" value="Inhibitor_I29"/>
    <property type="match status" value="1"/>
</dbReference>
<evidence type="ECO:0000259" key="4">
    <source>
        <dbReference type="SMART" id="SM00848"/>
    </source>
</evidence>
<dbReference type="InterPro" id="IPR013128">
    <property type="entry name" value="Peptidase_C1A"/>
</dbReference>
<protein>
    <recommendedName>
        <fullName evidence="7">Cysteine protease</fullName>
    </recommendedName>
</protein>
<name>A0ABR0DFA1_9LAMI</name>
<dbReference type="Proteomes" id="UP001291926">
    <property type="component" value="Unassembled WGS sequence"/>
</dbReference>
<evidence type="ECO:0008006" key="7">
    <source>
        <dbReference type="Google" id="ProtNLM"/>
    </source>
</evidence>
<evidence type="ECO:0000313" key="5">
    <source>
        <dbReference type="EMBL" id="KAK4487724.1"/>
    </source>
</evidence>